<proteinExistence type="predicted"/>
<gene>
    <name evidence="1" type="ORF">DRP44_00195</name>
</gene>
<evidence type="ECO:0000313" key="2">
    <source>
        <dbReference type="Proteomes" id="UP000282321"/>
    </source>
</evidence>
<accession>A0A660SBK7</accession>
<sequence>MSNKLIEWSYMKKCILFLLLIPLAVYGTEYAGEYYNLPSSAITVSSGNSIFFSDLPVVFAISPVNITPDENRFISYNHISASGLFNDDNLIFSTGNSSNRVSFMLKLFHSGGIPITVLPDTTDTIGPNNQPIVDHYASYNHSNLLLNYSKAINRHLSVGFNIRADYIGFENATGFGMGIDGGIRYTPDNKFYCALGVKNISTTVIFWNNGTKDVAYPETQLSLGYSFHVAGNRLNTYIGLPFHFDNRGTSDQFHYDSISFDLNAGLDFFISNIFRLSMGIYQNNPTMGAGFSYKRFMLDYSFFINNELGAGNIITVSYKF</sequence>
<dbReference type="EMBL" id="QNBC01000001">
    <property type="protein sequence ID" value="RKX68225.1"/>
    <property type="molecule type" value="Genomic_DNA"/>
</dbReference>
<name>A0A660SBK7_UNCT6</name>
<comment type="caution">
    <text evidence="1">The sequence shown here is derived from an EMBL/GenBank/DDBJ whole genome shotgun (WGS) entry which is preliminary data.</text>
</comment>
<dbReference type="AlphaFoldDB" id="A0A660SBK7"/>
<evidence type="ECO:0000313" key="1">
    <source>
        <dbReference type="EMBL" id="RKX68225.1"/>
    </source>
</evidence>
<protein>
    <submittedName>
        <fullName evidence="1">Uncharacterized protein</fullName>
    </submittedName>
</protein>
<dbReference type="Proteomes" id="UP000282321">
    <property type="component" value="Unassembled WGS sequence"/>
</dbReference>
<reference evidence="1 2" key="1">
    <citation type="submission" date="2018-06" db="EMBL/GenBank/DDBJ databases">
        <title>Extensive metabolic versatility and redundancy in microbially diverse, dynamic hydrothermal sediments.</title>
        <authorList>
            <person name="Dombrowski N."/>
            <person name="Teske A."/>
            <person name="Baker B.J."/>
        </authorList>
    </citation>
    <scope>NUCLEOTIDE SEQUENCE [LARGE SCALE GENOMIC DNA]</scope>
    <source>
        <strain evidence="1">B35_G9</strain>
    </source>
</reference>
<organism evidence="1 2">
    <name type="scientific">candidate division TA06 bacterium</name>
    <dbReference type="NCBI Taxonomy" id="2250710"/>
    <lineage>
        <taxon>Bacteria</taxon>
        <taxon>Bacteria division TA06</taxon>
    </lineage>
</organism>